<evidence type="ECO:0000313" key="1">
    <source>
        <dbReference type="EMBL" id="EPQ52908.1"/>
    </source>
</evidence>
<dbReference type="HOGENOM" id="CLU_966614_0_0_1"/>
<evidence type="ECO:0000313" key="2">
    <source>
        <dbReference type="Proteomes" id="UP000030669"/>
    </source>
</evidence>
<keyword evidence="2" id="KW-1185">Reference proteome</keyword>
<proteinExistence type="predicted"/>
<dbReference type="OrthoDB" id="10532152at2759"/>
<dbReference type="EMBL" id="KB469306">
    <property type="protein sequence ID" value="EPQ52908.1"/>
    <property type="molecule type" value="Genomic_DNA"/>
</dbReference>
<dbReference type="Proteomes" id="UP000030669">
    <property type="component" value="Unassembled WGS sequence"/>
</dbReference>
<accession>S7PZL4</accession>
<dbReference type="AlphaFoldDB" id="S7PZL4"/>
<dbReference type="KEGG" id="gtr:GLOTRDRAFT_94986"/>
<name>S7PZL4_GLOTA</name>
<reference evidence="1 2" key="1">
    <citation type="journal article" date="2012" name="Science">
        <title>The Paleozoic origin of enzymatic lignin decomposition reconstructed from 31 fungal genomes.</title>
        <authorList>
            <person name="Floudas D."/>
            <person name="Binder M."/>
            <person name="Riley R."/>
            <person name="Barry K."/>
            <person name="Blanchette R.A."/>
            <person name="Henrissat B."/>
            <person name="Martinez A.T."/>
            <person name="Otillar R."/>
            <person name="Spatafora J.W."/>
            <person name="Yadav J.S."/>
            <person name="Aerts A."/>
            <person name="Benoit I."/>
            <person name="Boyd A."/>
            <person name="Carlson A."/>
            <person name="Copeland A."/>
            <person name="Coutinho P.M."/>
            <person name="de Vries R.P."/>
            <person name="Ferreira P."/>
            <person name="Findley K."/>
            <person name="Foster B."/>
            <person name="Gaskell J."/>
            <person name="Glotzer D."/>
            <person name="Gorecki P."/>
            <person name="Heitman J."/>
            <person name="Hesse C."/>
            <person name="Hori C."/>
            <person name="Igarashi K."/>
            <person name="Jurgens J.A."/>
            <person name="Kallen N."/>
            <person name="Kersten P."/>
            <person name="Kohler A."/>
            <person name="Kuees U."/>
            <person name="Kumar T.K.A."/>
            <person name="Kuo A."/>
            <person name="LaButti K."/>
            <person name="Larrondo L.F."/>
            <person name="Lindquist E."/>
            <person name="Ling A."/>
            <person name="Lombard V."/>
            <person name="Lucas S."/>
            <person name="Lundell T."/>
            <person name="Martin R."/>
            <person name="McLaughlin D.J."/>
            <person name="Morgenstern I."/>
            <person name="Morin E."/>
            <person name="Murat C."/>
            <person name="Nagy L.G."/>
            <person name="Nolan M."/>
            <person name="Ohm R.A."/>
            <person name="Patyshakuliyeva A."/>
            <person name="Rokas A."/>
            <person name="Ruiz-Duenas F.J."/>
            <person name="Sabat G."/>
            <person name="Salamov A."/>
            <person name="Samejima M."/>
            <person name="Schmutz J."/>
            <person name="Slot J.C."/>
            <person name="St John F."/>
            <person name="Stenlid J."/>
            <person name="Sun H."/>
            <person name="Sun S."/>
            <person name="Syed K."/>
            <person name="Tsang A."/>
            <person name="Wiebenga A."/>
            <person name="Young D."/>
            <person name="Pisabarro A."/>
            <person name="Eastwood D.C."/>
            <person name="Martin F."/>
            <person name="Cullen D."/>
            <person name="Grigoriev I.V."/>
            <person name="Hibbett D.S."/>
        </authorList>
    </citation>
    <scope>NUCLEOTIDE SEQUENCE [LARGE SCALE GENOMIC DNA]</scope>
    <source>
        <strain evidence="1 2">ATCC 11539</strain>
    </source>
</reference>
<dbReference type="RefSeq" id="XP_007868247.1">
    <property type="nucleotide sequence ID" value="XM_007870056.1"/>
</dbReference>
<organism evidence="1 2">
    <name type="scientific">Gloeophyllum trabeum (strain ATCC 11539 / FP-39264 / Madison 617)</name>
    <name type="common">Brown rot fungus</name>
    <dbReference type="NCBI Taxonomy" id="670483"/>
    <lineage>
        <taxon>Eukaryota</taxon>
        <taxon>Fungi</taxon>
        <taxon>Dikarya</taxon>
        <taxon>Basidiomycota</taxon>
        <taxon>Agaricomycotina</taxon>
        <taxon>Agaricomycetes</taxon>
        <taxon>Gloeophyllales</taxon>
        <taxon>Gloeophyllaceae</taxon>
        <taxon>Gloeophyllum</taxon>
    </lineage>
</organism>
<gene>
    <name evidence="1" type="ORF">GLOTRDRAFT_94986</name>
</gene>
<protein>
    <submittedName>
        <fullName evidence="1">Uncharacterized protein</fullName>
    </submittedName>
</protein>
<dbReference type="GeneID" id="19309660"/>
<sequence>MTDFVVAFGPSDESFFIAAGSSTRKGAQIPAGMHGKLDAELNTPITFAAIGPSGQWFVRGKNKDNTGWHVYWNTADLAGPAEHLKARVTQTYGVTFGPGGPRGGSNCVDQQDEGGADFRLFIGAGHATVMLYKDNAIRYHACGDKLANTLTAAINKHLHVRYISLSTTHGDRFFVQFADHSITWGNAGQHVSKDLNDIAKNYGARVKESTWYQPTMPPITSGPSSWTHAHLLKWPVERPRPGGRVEGGGVAVCSRVGERHQALEVGIVQERSLARVVCIVREGLDPGR</sequence>